<dbReference type="PANTHER" id="PTHR38465:SF1">
    <property type="entry name" value="HTH-TYPE TRANSCRIPTIONAL REGULATOR MJ1563-RELATED"/>
    <property type="match status" value="1"/>
</dbReference>
<organism evidence="4 5">
    <name type="scientific">Maribacter vaceletii</name>
    <dbReference type="NCBI Taxonomy" id="1206816"/>
    <lineage>
        <taxon>Bacteria</taxon>
        <taxon>Pseudomonadati</taxon>
        <taxon>Bacteroidota</taxon>
        <taxon>Flavobacteriia</taxon>
        <taxon>Flavobacteriales</taxon>
        <taxon>Flavobacteriaceae</taxon>
        <taxon>Maribacter</taxon>
    </lineage>
</organism>
<gene>
    <name evidence="4" type="ORF">CLV91_1032</name>
</gene>
<keyword evidence="2 4" id="KW-0238">DNA-binding</keyword>
<dbReference type="InterPro" id="IPR052362">
    <property type="entry name" value="HTH-GbsR_regulator"/>
</dbReference>
<dbReference type="InterPro" id="IPR036390">
    <property type="entry name" value="WH_DNA-bd_sf"/>
</dbReference>
<keyword evidence="3" id="KW-0804">Transcription</keyword>
<name>A0A495EDG3_9FLAO</name>
<protein>
    <submittedName>
        <fullName evidence="4">DNA-binding transcriptional regulator GbsR (MarR family)</fullName>
    </submittedName>
</protein>
<dbReference type="EMBL" id="RBIQ01000007">
    <property type="protein sequence ID" value="RKR14950.1"/>
    <property type="molecule type" value="Genomic_DNA"/>
</dbReference>
<dbReference type="GO" id="GO:0003677">
    <property type="term" value="F:DNA binding"/>
    <property type="evidence" value="ECO:0007669"/>
    <property type="project" value="UniProtKB-KW"/>
</dbReference>
<evidence type="ECO:0000256" key="1">
    <source>
        <dbReference type="ARBA" id="ARBA00023015"/>
    </source>
</evidence>
<evidence type="ECO:0000256" key="3">
    <source>
        <dbReference type="ARBA" id="ARBA00023163"/>
    </source>
</evidence>
<evidence type="ECO:0000256" key="2">
    <source>
        <dbReference type="ARBA" id="ARBA00023125"/>
    </source>
</evidence>
<dbReference type="InterPro" id="IPR036388">
    <property type="entry name" value="WH-like_DNA-bd_sf"/>
</dbReference>
<dbReference type="SUPFAM" id="SSF46785">
    <property type="entry name" value="Winged helix' DNA-binding domain"/>
    <property type="match status" value="1"/>
</dbReference>
<evidence type="ECO:0000313" key="5">
    <source>
        <dbReference type="Proteomes" id="UP000269412"/>
    </source>
</evidence>
<keyword evidence="5" id="KW-1185">Reference proteome</keyword>
<comment type="caution">
    <text evidence="4">The sequence shown here is derived from an EMBL/GenBank/DDBJ whole genome shotgun (WGS) entry which is preliminary data.</text>
</comment>
<reference evidence="4 5" key="1">
    <citation type="submission" date="2018-10" db="EMBL/GenBank/DDBJ databases">
        <title>Genomic Encyclopedia of Archaeal and Bacterial Type Strains, Phase II (KMG-II): from individual species to whole genera.</title>
        <authorList>
            <person name="Goeker M."/>
        </authorList>
    </citation>
    <scope>NUCLEOTIDE SEQUENCE [LARGE SCALE GENOMIC DNA]</scope>
    <source>
        <strain evidence="4 5">DSM 25230</strain>
    </source>
</reference>
<dbReference type="RefSeq" id="WP_121064604.1">
    <property type="nucleotide sequence ID" value="NZ_RBIQ01000007.1"/>
</dbReference>
<sequence>MDKEEEKRALIEEMGIHFESEYSLPPLAARIFANLVITEETGLTFDDCKVKRGASKSSISTALNLLLQIGFINYFTKSGDRKRYFKIAVKGSFFIKKLNKELNKLEKETFIVNKVQDYFKKHNPERYNEDEEMKNIYLTCLKNNKEVFKDSINKLKKI</sequence>
<dbReference type="OrthoDB" id="1807857at2"/>
<proteinExistence type="predicted"/>
<dbReference type="PANTHER" id="PTHR38465">
    <property type="entry name" value="HTH-TYPE TRANSCRIPTIONAL REGULATOR MJ1563-RELATED"/>
    <property type="match status" value="1"/>
</dbReference>
<dbReference type="AlphaFoldDB" id="A0A495EDG3"/>
<dbReference type="Gene3D" id="1.10.10.10">
    <property type="entry name" value="Winged helix-like DNA-binding domain superfamily/Winged helix DNA-binding domain"/>
    <property type="match status" value="1"/>
</dbReference>
<accession>A0A495EDG3</accession>
<dbReference type="Proteomes" id="UP000269412">
    <property type="component" value="Unassembled WGS sequence"/>
</dbReference>
<keyword evidence="1" id="KW-0805">Transcription regulation</keyword>
<evidence type="ECO:0000313" key="4">
    <source>
        <dbReference type="EMBL" id="RKR14950.1"/>
    </source>
</evidence>